<dbReference type="Pfam" id="PF13439">
    <property type="entry name" value="Glyco_transf_4"/>
    <property type="match status" value="1"/>
</dbReference>
<dbReference type="EC" id="2.4.-.-" evidence="3"/>
<gene>
    <name evidence="3" type="ORF">RHP51_10970</name>
</gene>
<evidence type="ECO:0000313" key="3">
    <source>
        <dbReference type="EMBL" id="WNH07724.1"/>
    </source>
</evidence>
<keyword evidence="3" id="KW-0328">Glycosyltransferase</keyword>
<dbReference type="SUPFAM" id="SSF53756">
    <property type="entry name" value="UDP-Glycosyltransferase/glycogen phosphorylase"/>
    <property type="match status" value="1"/>
</dbReference>
<evidence type="ECO:0000313" key="4">
    <source>
        <dbReference type="Proteomes" id="UP001302806"/>
    </source>
</evidence>
<accession>A0ABY9XPU3</accession>
<evidence type="ECO:0000259" key="2">
    <source>
        <dbReference type="Pfam" id="PF13439"/>
    </source>
</evidence>
<dbReference type="GO" id="GO:0016757">
    <property type="term" value="F:glycosyltransferase activity"/>
    <property type="evidence" value="ECO:0007669"/>
    <property type="project" value="UniProtKB-KW"/>
</dbReference>
<sequence>MNSNNKKSICIIVDCLTGGGSEKVASQLSKSFYDAKFEVSIISMRDGVDYDYKGQLYNLGEINHKFGFVKSLIKIFKLKKYYKKINADIYLDFRFKNSFLKELILHLFVINIKKTVLTIHSHRVYNYLPQHIIFYKFYNRAKAVVVVSEGIYEATKQLFNFSNLLYIPNFYNNDIIIKSEKPIKALNKPFVIAVGRLNNEVKQFDKLIHAYKVSKPAKNNIPLYILGDGKDKENLESIINENNLDNIVKIMGFKSNPYPYIKASKFLLLSSKIEGFSMVILESLALGTPVVSFNCKSGPSEIIEHNQNGLLVKNQDFNAFTKAIDRMYSDNELYENCKRNSKSSIHKYSNDEVFKRWMKLIISP</sequence>
<reference evidence="3 4" key="1">
    <citation type="submission" date="2023-09" db="EMBL/GenBank/DDBJ databases">
        <title>Thalassobella suaedae gen. nov., sp. nov., a marine bacterium of the family Flavobacteriaceae isolated from a halophyte Suaeda japonica.</title>
        <authorList>
            <person name="Lee S.Y."/>
            <person name="Hwang C.Y."/>
        </authorList>
    </citation>
    <scope>NUCLEOTIDE SEQUENCE [LARGE SCALE GENOMIC DNA]</scope>
    <source>
        <strain evidence="3 4">HL-DH14</strain>
    </source>
</reference>
<dbReference type="EMBL" id="CP134537">
    <property type="protein sequence ID" value="WNH07724.1"/>
    <property type="molecule type" value="Genomic_DNA"/>
</dbReference>
<dbReference type="Pfam" id="PF00534">
    <property type="entry name" value="Glycos_transf_1"/>
    <property type="match status" value="1"/>
</dbReference>
<proteinExistence type="predicted"/>
<dbReference type="Proteomes" id="UP001302806">
    <property type="component" value="Chromosome"/>
</dbReference>
<keyword evidence="3" id="KW-0808">Transferase</keyword>
<dbReference type="PANTHER" id="PTHR12526">
    <property type="entry name" value="GLYCOSYLTRANSFERASE"/>
    <property type="match status" value="1"/>
</dbReference>
<dbReference type="RefSeq" id="WP_415864601.1">
    <property type="nucleotide sequence ID" value="NZ_CP134537.1"/>
</dbReference>
<dbReference type="Gene3D" id="3.40.50.2000">
    <property type="entry name" value="Glycogen Phosphorylase B"/>
    <property type="match status" value="2"/>
</dbReference>
<feature type="domain" description="Glycosyl transferase family 1" evidence="1">
    <location>
        <begin position="179"/>
        <end position="342"/>
    </location>
</feature>
<protein>
    <submittedName>
        <fullName evidence="3">Glycosyltransferase</fullName>
        <ecNumber evidence="3">2.4.-.-</ecNumber>
    </submittedName>
</protein>
<dbReference type="PANTHER" id="PTHR12526:SF630">
    <property type="entry name" value="GLYCOSYLTRANSFERASE"/>
    <property type="match status" value="1"/>
</dbReference>
<organism evidence="3 4">
    <name type="scientific">Thalassobellus suaedae</name>
    <dbReference type="NCBI Taxonomy" id="3074124"/>
    <lineage>
        <taxon>Bacteria</taxon>
        <taxon>Pseudomonadati</taxon>
        <taxon>Bacteroidota</taxon>
        <taxon>Flavobacteriia</taxon>
        <taxon>Flavobacteriales</taxon>
        <taxon>Flavobacteriaceae</taxon>
        <taxon>Thalassobellus</taxon>
    </lineage>
</organism>
<name>A0ABY9XPU3_9FLAO</name>
<dbReference type="InterPro" id="IPR001296">
    <property type="entry name" value="Glyco_trans_1"/>
</dbReference>
<dbReference type="InterPro" id="IPR028098">
    <property type="entry name" value="Glyco_trans_4-like_N"/>
</dbReference>
<feature type="domain" description="Glycosyltransferase subfamily 4-like N-terminal" evidence="2">
    <location>
        <begin position="19"/>
        <end position="171"/>
    </location>
</feature>
<evidence type="ECO:0000259" key="1">
    <source>
        <dbReference type="Pfam" id="PF00534"/>
    </source>
</evidence>